<reference evidence="2 3" key="1">
    <citation type="submission" date="2015-10" db="EMBL/GenBank/DDBJ databases">
        <title>Genome sequencing of Penicillium freii.</title>
        <authorList>
            <person name="Nguyen H.D."/>
            <person name="Visagie C.M."/>
            <person name="Seifert K.A."/>
        </authorList>
    </citation>
    <scope>NUCLEOTIDE SEQUENCE [LARGE SCALE GENOMIC DNA]</scope>
    <source>
        <strain evidence="2 3">DAOM 242723</strain>
    </source>
</reference>
<dbReference type="STRING" id="48697.A0A101M9X8"/>
<keyword evidence="3" id="KW-1185">Reference proteome</keyword>
<feature type="region of interest" description="Disordered" evidence="1">
    <location>
        <begin position="92"/>
        <end position="113"/>
    </location>
</feature>
<proteinExistence type="predicted"/>
<dbReference type="Proteomes" id="UP000055045">
    <property type="component" value="Unassembled WGS sequence"/>
</dbReference>
<evidence type="ECO:0000256" key="1">
    <source>
        <dbReference type="SAM" id="MobiDB-lite"/>
    </source>
</evidence>
<accession>A0A101M9X8</accession>
<feature type="region of interest" description="Disordered" evidence="1">
    <location>
        <begin position="1"/>
        <end position="47"/>
    </location>
</feature>
<evidence type="ECO:0000313" key="2">
    <source>
        <dbReference type="EMBL" id="KUM56684.1"/>
    </source>
</evidence>
<sequence>MDRVPSHIPLTTLPPPPGTTEATPTGLKDREIPMTPSPAQHAAVTTTELQDGVLEEGEIENPPTPHYPGLPSVGIKDEESLSAEIALHATTKVESGELNEEDIQSTPPSPPYSIISSIELEDEDILSTILTTKHATF</sequence>
<dbReference type="EMBL" id="LLXE01000448">
    <property type="protein sequence ID" value="KUM56684.1"/>
    <property type="molecule type" value="Genomic_DNA"/>
</dbReference>
<dbReference type="AlphaFoldDB" id="A0A101M9X8"/>
<evidence type="ECO:0000313" key="3">
    <source>
        <dbReference type="Proteomes" id="UP000055045"/>
    </source>
</evidence>
<comment type="caution">
    <text evidence="2">The sequence shown here is derived from an EMBL/GenBank/DDBJ whole genome shotgun (WGS) entry which is preliminary data.</text>
</comment>
<name>A0A101M9X8_PENFR</name>
<protein>
    <submittedName>
        <fullName evidence="2">Uncharacterized protein</fullName>
    </submittedName>
</protein>
<gene>
    <name evidence="2" type="ORF">ACN42_g10522</name>
</gene>
<organism evidence="2 3">
    <name type="scientific">Penicillium freii</name>
    <dbReference type="NCBI Taxonomy" id="48697"/>
    <lineage>
        <taxon>Eukaryota</taxon>
        <taxon>Fungi</taxon>
        <taxon>Dikarya</taxon>
        <taxon>Ascomycota</taxon>
        <taxon>Pezizomycotina</taxon>
        <taxon>Eurotiomycetes</taxon>
        <taxon>Eurotiomycetidae</taxon>
        <taxon>Eurotiales</taxon>
        <taxon>Aspergillaceae</taxon>
        <taxon>Penicillium</taxon>
    </lineage>
</organism>